<feature type="transmembrane region" description="Helical" evidence="1">
    <location>
        <begin position="34"/>
        <end position="52"/>
    </location>
</feature>
<keyword evidence="3" id="KW-1185">Reference proteome</keyword>
<evidence type="ECO:0000256" key="1">
    <source>
        <dbReference type="SAM" id="Phobius"/>
    </source>
</evidence>
<evidence type="ECO:0000313" key="2">
    <source>
        <dbReference type="EMBL" id="TBU13153.1"/>
    </source>
</evidence>
<name>A0A4Q9LWM6_9MICR</name>
<accession>A0A4Q9LWM6</accession>
<feature type="transmembrane region" description="Helical" evidence="1">
    <location>
        <begin position="98"/>
        <end position="122"/>
    </location>
</feature>
<organism evidence="2 3">
    <name type="scientific">Hamiltosporidium tvaerminnensis</name>
    <dbReference type="NCBI Taxonomy" id="1176355"/>
    <lineage>
        <taxon>Eukaryota</taxon>
        <taxon>Fungi</taxon>
        <taxon>Fungi incertae sedis</taxon>
        <taxon>Microsporidia</taxon>
        <taxon>Dubosqiidae</taxon>
        <taxon>Hamiltosporidium</taxon>
    </lineage>
</organism>
<gene>
    <name evidence="2" type="ORF">CWI38_0515p0030</name>
</gene>
<keyword evidence="1" id="KW-0472">Membrane</keyword>
<sequence>MYLPSLNLNRLLFILTSISDILYIIALFRLKVLVWYILIPLIVLQCILKMYLYLVCFVTINRKYLTIAIVSLIVSVIENSYLCVRIFFIYIFFVVDVIYALIFYLSFVFFCLQLLLLINCVLMKKILMFDVSIPVSFGDINFASIYGIGGMK</sequence>
<comment type="caution">
    <text evidence="2">The sequence shown here is derived from an EMBL/GenBank/DDBJ whole genome shotgun (WGS) entry which is preliminary data.</text>
</comment>
<keyword evidence="1" id="KW-1133">Transmembrane helix</keyword>
<evidence type="ECO:0000313" key="3">
    <source>
        <dbReference type="Proteomes" id="UP000292282"/>
    </source>
</evidence>
<protein>
    <submittedName>
        <fullName evidence="2">Uncharacterized protein</fullName>
    </submittedName>
</protein>
<dbReference type="Proteomes" id="UP000292282">
    <property type="component" value="Unassembled WGS sequence"/>
</dbReference>
<feature type="transmembrane region" description="Helical" evidence="1">
    <location>
        <begin position="64"/>
        <end position="92"/>
    </location>
</feature>
<dbReference type="AlphaFoldDB" id="A0A4Q9LWM6"/>
<proteinExistence type="predicted"/>
<keyword evidence="1" id="KW-0812">Transmembrane</keyword>
<reference evidence="2 3" key="1">
    <citation type="submission" date="2017-12" db="EMBL/GenBank/DDBJ databases">
        <authorList>
            <person name="Pombert J.-F."/>
            <person name="Haag K.L."/>
            <person name="Ebert D."/>
        </authorList>
    </citation>
    <scope>NUCLEOTIDE SEQUENCE [LARGE SCALE GENOMIC DNA]</scope>
    <source>
        <strain evidence="2">IL-G-3</strain>
    </source>
</reference>
<feature type="transmembrane region" description="Helical" evidence="1">
    <location>
        <begin position="12"/>
        <end position="28"/>
    </location>
</feature>
<dbReference type="VEuPathDB" id="MicrosporidiaDB:CWI38_0515p0030"/>
<dbReference type="EMBL" id="PITK01000515">
    <property type="protein sequence ID" value="TBU13153.1"/>
    <property type="molecule type" value="Genomic_DNA"/>
</dbReference>